<dbReference type="VEuPathDB" id="VectorBase:AEPI006438"/>
<keyword evidence="2" id="KW-1185">Reference proteome</keyword>
<evidence type="ECO:0000313" key="1">
    <source>
        <dbReference type="EnsemblMetazoa" id="AEPI006438-PA"/>
    </source>
</evidence>
<proteinExistence type="predicted"/>
<dbReference type="STRING" id="199890.A0A182PHM9"/>
<evidence type="ECO:0000313" key="2">
    <source>
        <dbReference type="Proteomes" id="UP000075885"/>
    </source>
</evidence>
<name>A0A182PHM9_9DIPT</name>
<organism evidence="1 2">
    <name type="scientific">Anopheles epiroticus</name>
    <dbReference type="NCBI Taxonomy" id="199890"/>
    <lineage>
        <taxon>Eukaryota</taxon>
        <taxon>Metazoa</taxon>
        <taxon>Ecdysozoa</taxon>
        <taxon>Arthropoda</taxon>
        <taxon>Hexapoda</taxon>
        <taxon>Insecta</taxon>
        <taxon>Pterygota</taxon>
        <taxon>Neoptera</taxon>
        <taxon>Endopterygota</taxon>
        <taxon>Diptera</taxon>
        <taxon>Nematocera</taxon>
        <taxon>Culicoidea</taxon>
        <taxon>Culicidae</taxon>
        <taxon>Anophelinae</taxon>
        <taxon>Anopheles</taxon>
    </lineage>
</organism>
<protein>
    <submittedName>
        <fullName evidence="1">Uncharacterized protein</fullName>
    </submittedName>
</protein>
<accession>A0A182PHM9</accession>
<sequence length="400" mass="45908">MCRTETDRLCLTKLLEAIATKDEHSLVECLRTATIDTVLCFESTYGVSPLIWCVQTGDVSYLGLVRCLLSSGFYDSMMVDSKERSVLASAADLHTDNPAFVTSLIDLEIDGVDEATACYRMLRQNSLPLLKLYLSVKQHDEAKLFESLANALIQLNVKNVSLNFSLRVFVQWMLADYGYRHLSGDYKPPPEEATHDEWKKHIDIIKYIQLEMCEMLNTVGYFGDNFHYLKHRIPMIMGKSFRNLLAHDTLSYNLLTDSGDEKLVINAFILANTKLSLFDKPTHTVPNNLCFPIPENTYQWVEEQQRLLEAFRENDVEAMSSEMKAGAEIKSLFRRSPDPHYPQASHHLVLTNLIERDYLPESAMIQLLNRYFPSFESDYRRPELRMTSMITSALLCSKLQ</sequence>
<reference evidence="2" key="1">
    <citation type="submission" date="2013-03" db="EMBL/GenBank/DDBJ databases">
        <title>The Genome Sequence of Anopheles epiroticus epiroticus2.</title>
        <authorList>
            <consortium name="The Broad Institute Genomics Platform"/>
            <person name="Neafsey D.E."/>
            <person name="Howell P."/>
            <person name="Walker B."/>
            <person name="Young S.K."/>
            <person name="Zeng Q."/>
            <person name="Gargeya S."/>
            <person name="Fitzgerald M."/>
            <person name="Haas B."/>
            <person name="Abouelleil A."/>
            <person name="Allen A.W."/>
            <person name="Alvarado L."/>
            <person name="Arachchi H.M."/>
            <person name="Berlin A.M."/>
            <person name="Chapman S.B."/>
            <person name="Gainer-Dewar J."/>
            <person name="Goldberg J."/>
            <person name="Griggs A."/>
            <person name="Gujja S."/>
            <person name="Hansen M."/>
            <person name="Howarth C."/>
            <person name="Imamovic A."/>
            <person name="Ireland A."/>
            <person name="Larimer J."/>
            <person name="McCowan C."/>
            <person name="Murphy C."/>
            <person name="Pearson M."/>
            <person name="Poon T.W."/>
            <person name="Priest M."/>
            <person name="Roberts A."/>
            <person name="Saif S."/>
            <person name="Shea T."/>
            <person name="Sisk P."/>
            <person name="Sykes S."/>
            <person name="Wortman J."/>
            <person name="Nusbaum C."/>
            <person name="Birren B."/>
        </authorList>
    </citation>
    <scope>NUCLEOTIDE SEQUENCE [LARGE SCALE GENOMIC DNA]</scope>
    <source>
        <strain evidence="2">Epiroticus2</strain>
    </source>
</reference>
<dbReference type="AlphaFoldDB" id="A0A182PHM9"/>
<dbReference type="Proteomes" id="UP000075885">
    <property type="component" value="Unassembled WGS sequence"/>
</dbReference>
<reference evidence="1" key="2">
    <citation type="submission" date="2020-05" db="UniProtKB">
        <authorList>
            <consortium name="EnsemblMetazoa"/>
        </authorList>
    </citation>
    <scope>IDENTIFICATION</scope>
    <source>
        <strain evidence="1">Epiroticus2</strain>
    </source>
</reference>
<dbReference type="EnsemblMetazoa" id="AEPI006438-RA">
    <property type="protein sequence ID" value="AEPI006438-PA"/>
    <property type="gene ID" value="AEPI006438"/>
</dbReference>